<organism evidence="9">
    <name type="scientific">uncultured organism</name>
    <dbReference type="NCBI Taxonomy" id="155900"/>
    <lineage>
        <taxon>unclassified sequences</taxon>
        <taxon>environmental samples</taxon>
    </lineage>
</organism>
<dbReference type="GO" id="GO:0016787">
    <property type="term" value="F:hydrolase activity"/>
    <property type="evidence" value="ECO:0007669"/>
    <property type="project" value="UniProtKB-KW"/>
</dbReference>
<comment type="subcellular location">
    <subcellularLocation>
        <location evidence="1">Cell membrane</location>
        <topology evidence="1">Multi-pass membrane protein</topology>
    </subcellularLocation>
</comment>
<dbReference type="InterPro" id="IPR000326">
    <property type="entry name" value="PAP2/HPO"/>
</dbReference>
<feature type="domain" description="Phosphatidic acid phosphatase type 2/haloperoxidase" evidence="8">
    <location>
        <begin position="69"/>
        <end position="176"/>
    </location>
</feature>
<dbReference type="PANTHER" id="PTHR14969">
    <property type="entry name" value="SPHINGOSINE-1-PHOSPHATE PHOSPHOHYDROLASE"/>
    <property type="match status" value="1"/>
</dbReference>
<reference evidence="9" key="1">
    <citation type="submission" date="2019-06" db="EMBL/GenBank/DDBJ databases">
        <authorList>
            <person name="Murdoch R.W."/>
            <person name="Fathepure B."/>
        </authorList>
    </citation>
    <scope>NUCLEOTIDE SEQUENCE</scope>
</reference>
<keyword evidence="6 7" id="KW-0472">Membrane</keyword>
<feature type="transmembrane region" description="Helical" evidence="7">
    <location>
        <begin position="35"/>
        <end position="55"/>
    </location>
</feature>
<evidence type="ECO:0000256" key="5">
    <source>
        <dbReference type="ARBA" id="ARBA00022989"/>
    </source>
</evidence>
<keyword evidence="4" id="KW-0378">Hydrolase</keyword>
<dbReference type="InterPro" id="IPR036938">
    <property type="entry name" value="PAP2/HPO_sf"/>
</dbReference>
<dbReference type="Pfam" id="PF01569">
    <property type="entry name" value="PAP2"/>
    <property type="match status" value="1"/>
</dbReference>
<gene>
    <name evidence="9" type="ORF">KBTEX_00612</name>
</gene>
<evidence type="ECO:0000313" key="9">
    <source>
        <dbReference type="EMBL" id="QEA04304.1"/>
    </source>
</evidence>
<dbReference type="SUPFAM" id="SSF48317">
    <property type="entry name" value="Acid phosphatase/Vanadium-dependent haloperoxidase"/>
    <property type="match status" value="1"/>
</dbReference>
<evidence type="ECO:0000256" key="4">
    <source>
        <dbReference type="ARBA" id="ARBA00022801"/>
    </source>
</evidence>
<feature type="transmembrane region" description="Helical" evidence="7">
    <location>
        <begin position="67"/>
        <end position="85"/>
    </location>
</feature>
<evidence type="ECO:0000256" key="6">
    <source>
        <dbReference type="ARBA" id="ARBA00023136"/>
    </source>
</evidence>
<dbReference type="PANTHER" id="PTHR14969:SF62">
    <property type="entry name" value="DECAPRENYLPHOSPHORYL-5-PHOSPHORIBOSE PHOSPHATASE RV3807C-RELATED"/>
    <property type="match status" value="1"/>
</dbReference>
<keyword evidence="2" id="KW-1003">Cell membrane</keyword>
<accession>A0A5B8R9W7</accession>
<dbReference type="AlphaFoldDB" id="A0A5B8R9W7"/>
<keyword evidence="3 7" id="KW-0812">Transmembrane</keyword>
<name>A0A5B8R9W7_9ZZZZ</name>
<sequence length="182" mass="19481">MRPTRAIAGWGRVMTAERALCLHANRACRFTTVRWLFTGVSRLGDGVFWYVLMLVLPLTQGRAGAEASLRMAAFALAGLAAYKWVKARTARPRPCATDAGIRSATRMLDQYSFPSGHTLHAVGFTTVAAAHFPALTGALAVLTVLIACSRVVLGLHYPTDVAMGASMGYAIARGVLEVPVAY</sequence>
<protein>
    <recommendedName>
        <fullName evidence="8">Phosphatidic acid phosphatase type 2/haloperoxidase domain-containing protein</fullName>
    </recommendedName>
</protein>
<dbReference type="Gene3D" id="1.20.144.10">
    <property type="entry name" value="Phosphatidic acid phosphatase type 2/haloperoxidase"/>
    <property type="match status" value="1"/>
</dbReference>
<proteinExistence type="predicted"/>
<dbReference type="CDD" id="cd01610">
    <property type="entry name" value="PAP2_like"/>
    <property type="match status" value="1"/>
</dbReference>
<evidence type="ECO:0000256" key="2">
    <source>
        <dbReference type="ARBA" id="ARBA00022475"/>
    </source>
</evidence>
<evidence type="ECO:0000256" key="7">
    <source>
        <dbReference type="SAM" id="Phobius"/>
    </source>
</evidence>
<evidence type="ECO:0000259" key="8">
    <source>
        <dbReference type="SMART" id="SM00014"/>
    </source>
</evidence>
<keyword evidence="5 7" id="KW-1133">Transmembrane helix</keyword>
<dbReference type="GO" id="GO:0005886">
    <property type="term" value="C:plasma membrane"/>
    <property type="evidence" value="ECO:0007669"/>
    <property type="project" value="UniProtKB-SubCell"/>
</dbReference>
<evidence type="ECO:0000256" key="3">
    <source>
        <dbReference type="ARBA" id="ARBA00022692"/>
    </source>
</evidence>
<dbReference type="SMART" id="SM00014">
    <property type="entry name" value="acidPPc"/>
    <property type="match status" value="1"/>
</dbReference>
<evidence type="ECO:0000256" key="1">
    <source>
        <dbReference type="ARBA" id="ARBA00004651"/>
    </source>
</evidence>
<dbReference type="EMBL" id="MN079082">
    <property type="protein sequence ID" value="QEA04304.1"/>
    <property type="molecule type" value="Genomic_DNA"/>
</dbReference>